<keyword evidence="2" id="KW-1185">Reference proteome</keyword>
<dbReference type="EMBL" id="JACHNH010000001">
    <property type="protein sequence ID" value="MBB4766258.1"/>
    <property type="molecule type" value="Genomic_DNA"/>
</dbReference>
<evidence type="ECO:0000313" key="1">
    <source>
        <dbReference type="EMBL" id="MBB4766258.1"/>
    </source>
</evidence>
<name>A0A7W7I4F4_9ACTN</name>
<gene>
    <name evidence="1" type="ORF">BJ971_006814</name>
</gene>
<accession>A0A7W7I4F4</accession>
<dbReference type="Proteomes" id="UP000578112">
    <property type="component" value="Unassembled WGS sequence"/>
</dbReference>
<dbReference type="RefSeq" id="WP_184997397.1">
    <property type="nucleotide sequence ID" value="NZ_BOMK01000044.1"/>
</dbReference>
<organism evidence="1 2">
    <name type="scientific">Actinoplanes digitatis</name>
    <dbReference type="NCBI Taxonomy" id="1868"/>
    <lineage>
        <taxon>Bacteria</taxon>
        <taxon>Bacillati</taxon>
        <taxon>Actinomycetota</taxon>
        <taxon>Actinomycetes</taxon>
        <taxon>Micromonosporales</taxon>
        <taxon>Micromonosporaceae</taxon>
        <taxon>Actinoplanes</taxon>
    </lineage>
</organism>
<protein>
    <submittedName>
        <fullName evidence="1">Uncharacterized protein</fullName>
    </submittedName>
</protein>
<comment type="caution">
    <text evidence="1">The sequence shown here is derived from an EMBL/GenBank/DDBJ whole genome shotgun (WGS) entry which is preliminary data.</text>
</comment>
<dbReference type="AlphaFoldDB" id="A0A7W7I4F4"/>
<reference evidence="1 2" key="1">
    <citation type="submission" date="2020-08" db="EMBL/GenBank/DDBJ databases">
        <title>Sequencing the genomes of 1000 actinobacteria strains.</title>
        <authorList>
            <person name="Klenk H.-P."/>
        </authorList>
    </citation>
    <scope>NUCLEOTIDE SEQUENCE [LARGE SCALE GENOMIC DNA]</scope>
    <source>
        <strain evidence="1 2">DSM 43149</strain>
    </source>
</reference>
<sequence length="194" mass="20723">MNRLSTLPSAREQARRTLLLIGAPAAASLIVDVHGALFDGDLSTAALAALLRDEERDFAQDVPAAYRICPALLPDLAAARGLFTLSTWPVIGRIAAPATDELAAVVRIAEFIAMRETAGRAAAALLRRLAERVPGGPEAYAVQNPAALADAARTALAGVAVTPPPEETIRRWEELPERQQLFGVRGLPHQRGRR</sequence>
<proteinExistence type="predicted"/>
<evidence type="ECO:0000313" key="2">
    <source>
        <dbReference type="Proteomes" id="UP000578112"/>
    </source>
</evidence>